<name>A0A1J0LVN4_THEBO</name>
<dbReference type="OrthoDB" id="31970at2"/>
<dbReference type="RefSeq" id="WP_071678165.1">
    <property type="nucleotide sequence ID" value="NZ_CP016313.1"/>
</dbReference>
<keyword evidence="1" id="KW-0813">Transport</keyword>
<feature type="signal peptide" evidence="7">
    <location>
        <begin position="1"/>
        <end position="18"/>
    </location>
</feature>
<evidence type="ECO:0000256" key="4">
    <source>
        <dbReference type="ARBA" id="ARBA00022982"/>
    </source>
</evidence>
<evidence type="ECO:0000313" key="10">
    <source>
        <dbReference type="Proteomes" id="UP000182993"/>
    </source>
</evidence>
<evidence type="ECO:0000256" key="3">
    <source>
        <dbReference type="ARBA" id="ARBA00022723"/>
    </source>
</evidence>
<evidence type="ECO:0000259" key="8">
    <source>
        <dbReference type="PROSITE" id="PS51007"/>
    </source>
</evidence>
<organism evidence="9 10">
    <name type="scientific">Thermus brockianus</name>
    <dbReference type="NCBI Taxonomy" id="56956"/>
    <lineage>
        <taxon>Bacteria</taxon>
        <taxon>Thermotogati</taxon>
        <taxon>Deinococcota</taxon>
        <taxon>Deinococci</taxon>
        <taxon>Thermales</taxon>
        <taxon>Thermaceae</taxon>
        <taxon>Thermus</taxon>
    </lineage>
</organism>
<dbReference type="GO" id="GO:0009055">
    <property type="term" value="F:electron transfer activity"/>
    <property type="evidence" value="ECO:0007669"/>
    <property type="project" value="InterPro"/>
</dbReference>
<dbReference type="GO" id="GO:0020037">
    <property type="term" value="F:heme binding"/>
    <property type="evidence" value="ECO:0007669"/>
    <property type="project" value="InterPro"/>
</dbReference>
<keyword evidence="9" id="KW-0614">Plasmid</keyword>
<dbReference type="InterPro" id="IPR036909">
    <property type="entry name" value="Cyt_c-like_dom_sf"/>
</dbReference>
<dbReference type="PROSITE" id="PS51007">
    <property type="entry name" value="CYTC"/>
    <property type="match status" value="1"/>
</dbReference>
<reference evidence="10" key="1">
    <citation type="submission" date="2016-06" db="EMBL/GenBank/DDBJ databases">
        <title>Whole genome sequencing of Thermus brockianus strain GE-1.</title>
        <authorList>
            <person name="Schaefers C."/>
            <person name="Blank S."/>
            <person name="Wiebusch S."/>
            <person name="Elleuche S."/>
            <person name="Antranikian G."/>
        </authorList>
    </citation>
    <scope>NUCLEOTIDE SEQUENCE [LARGE SCALE GENOMIC DNA]</scope>
    <source>
        <strain evidence="10">GE-1</strain>
        <plasmid evidence="10">ptb1</plasmid>
    </source>
</reference>
<dbReference type="PANTHER" id="PTHR35008">
    <property type="entry name" value="BLL4482 PROTEIN-RELATED"/>
    <property type="match status" value="1"/>
</dbReference>
<protein>
    <submittedName>
        <fullName evidence="9">Cytochrome C-552</fullName>
    </submittedName>
</protein>
<dbReference type="PANTHER" id="PTHR35008:SF4">
    <property type="entry name" value="BLL4482 PROTEIN"/>
    <property type="match status" value="1"/>
</dbReference>
<dbReference type="InterPro" id="IPR009056">
    <property type="entry name" value="Cyt_c-like_dom"/>
</dbReference>
<dbReference type="InterPro" id="IPR051459">
    <property type="entry name" value="Cytochrome_c-type_DH"/>
</dbReference>
<evidence type="ECO:0000256" key="5">
    <source>
        <dbReference type="ARBA" id="ARBA00023004"/>
    </source>
</evidence>
<dbReference type="GO" id="GO:0005506">
    <property type="term" value="F:iron ion binding"/>
    <property type="evidence" value="ECO:0007669"/>
    <property type="project" value="InterPro"/>
</dbReference>
<dbReference type="Pfam" id="PF13442">
    <property type="entry name" value="Cytochrome_CBB3"/>
    <property type="match status" value="1"/>
</dbReference>
<dbReference type="PRINTS" id="PR00605">
    <property type="entry name" value="CYTCHROMECIC"/>
</dbReference>
<keyword evidence="2 6" id="KW-0349">Heme</keyword>
<evidence type="ECO:0000256" key="2">
    <source>
        <dbReference type="ARBA" id="ARBA00022617"/>
    </source>
</evidence>
<evidence type="ECO:0000256" key="6">
    <source>
        <dbReference type="PROSITE-ProRule" id="PRU00433"/>
    </source>
</evidence>
<feature type="domain" description="Cytochrome c" evidence="8">
    <location>
        <begin position="16"/>
        <end position="110"/>
    </location>
</feature>
<evidence type="ECO:0000256" key="7">
    <source>
        <dbReference type="SAM" id="SignalP"/>
    </source>
</evidence>
<dbReference type="InterPro" id="IPR008168">
    <property type="entry name" value="Cyt_C_IC"/>
</dbReference>
<sequence length="148" mass="15708" precursor="true">MRKVLMLALGLSLGLAAAQSGQALYGQYCATCHQANGQGVPGAFPPLAGHVQEILAKKDGRTYLVDLVLFGLQGQIRVKGQAYNGAMPAWGPQLKDDQVAAILNYVASSFGNKPPAGFKPYTPAEVKAERAKNLTPAKVYALRQALKL</sequence>
<keyword evidence="7" id="KW-0732">Signal</keyword>
<evidence type="ECO:0000256" key="1">
    <source>
        <dbReference type="ARBA" id="ARBA00022448"/>
    </source>
</evidence>
<keyword evidence="3 6" id="KW-0479">Metal-binding</keyword>
<evidence type="ECO:0000313" key="9">
    <source>
        <dbReference type="EMBL" id="APD10481.1"/>
    </source>
</evidence>
<dbReference type="EMBL" id="CP016313">
    <property type="protein sequence ID" value="APD10481.1"/>
    <property type="molecule type" value="Genomic_DNA"/>
</dbReference>
<dbReference type="Gene3D" id="1.10.760.10">
    <property type="entry name" value="Cytochrome c-like domain"/>
    <property type="match status" value="1"/>
</dbReference>
<feature type="chain" id="PRO_5009614554" evidence="7">
    <location>
        <begin position="19"/>
        <end position="148"/>
    </location>
</feature>
<geneLocation type="plasmid" evidence="10">
    <name>ptb1</name>
</geneLocation>
<dbReference type="KEGG" id="tbc:A0O31_02456"/>
<dbReference type="Proteomes" id="UP000182993">
    <property type="component" value="Plasmid pTB1"/>
</dbReference>
<dbReference type="SUPFAM" id="SSF46626">
    <property type="entry name" value="Cytochrome c"/>
    <property type="match status" value="1"/>
</dbReference>
<keyword evidence="4" id="KW-0249">Electron transport</keyword>
<gene>
    <name evidence="9" type="ORF">A0O31_02456</name>
</gene>
<dbReference type="AlphaFoldDB" id="A0A1J0LVN4"/>
<proteinExistence type="predicted"/>
<keyword evidence="5 6" id="KW-0408">Iron</keyword>
<accession>A0A1J0LVN4</accession>